<dbReference type="GO" id="GO:0015627">
    <property type="term" value="C:type II protein secretion system complex"/>
    <property type="evidence" value="ECO:0007669"/>
    <property type="project" value="TreeGrafter"/>
</dbReference>
<gene>
    <name evidence="4" type="ORF">SAMN05444272_0410</name>
</gene>
<dbReference type="OrthoDB" id="9775455at2"/>
<proteinExistence type="inferred from homology"/>
<evidence type="ECO:0000256" key="1">
    <source>
        <dbReference type="RuleBase" id="RU004003"/>
    </source>
</evidence>
<accession>A0A1M7A2S2</accession>
<organism evidence="4 5">
    <name type="scientific">Roseibium suaedae</name>
    <dbReference type="NCBI Taxonomy" id="735517"/>
    <lineage>
        <taxon>Bacteria</taxon>
        <taxon>Pseudomonadati</taxon>
        <taxon>Pseudomonadota</taxon>
        <taxon>Alphaproteobacteria</taxon>
        <taxon>Hyphomicrobiales</taxon>
        <taxon>Stappiaceae</taxon>
        <taxon>Roseibium</taxon>
    </lineage>
</organism>
<evidence type="ECO:0000259" key="3">
    <source>
        <dbReference type="PROSITE" id="PS50914"/>
    </source>
</evidence>
<dbReference type="PRINTS" id="PR00811">
    <property type="entry name" value="BCTERIALGSPD"/>
</dbReference>
<dbReference type="GO" id="GO:0009306">
    <property type="term" value="P:protein secretion"/>
    <property type="evidence" value="ECO:0007669"/>
    <property type="project" value="InterPro"/>
</dbReference>
<keyword evidence="5" id="KW-1185">Reference proteome</keyword>
<dbReference type="InterPro" id="IPR001775">
    <property type="entry name" value="GspD/PilQ"/>
</dbReference>
<name>A0A1M7A2S2_9HYPH</name>
<dbReference type="EMBL" id="FRBW01000001">
    <property type="protein sequence ID" value="SHL36909.1"/>
    <property type="molecule type" value="Genomic_DNA"/>
</dbReference>
<reference evidence="4 5" key="1">
    <citation type="submission" date="2016-11" db="EMBL/GenBank/DDBJ databases">
        <authorList>
            <person name="Jaros S."/>
            <person name="Januszkiewicz K."/>
            <person name="Wedrychowicz H."/>
        </authorList>
    </citation>
    <scope>NUCLEOTIDE SEQUENCE [LARGE SCALE GENOMIC DNA]</scope>
    <source>
        <strain evidence="4 5">DSM 22153</strain>
    </source>
</reference>
<dbReference type="PANTHER" id="PTHR30332">
    <property type="entry name" value="PROBABLE GENERAL SECRETION PATHWAY PROTEIN D"/>
    <property type="match status" value="1"/>
</dbReference>
<keyword evidence="2" id="KW-0732">Signal</keyword>
<dbReference type="Pfam" id="PF13629">
    <property type="entry name" value="T2SS-T3SS_pil_N"/>
    <property type="match status" value="1"/>
</dbReference>
<evidence type="ECO:0000313" key="4">
    <source>
        <dbReference type="EMBL" id="SHL36909.1"/>
    </source>
</evidence>
<dbReference type="Pfam" id="PF04972">
    <property type="entry name" value="BON"/>
    <property type="match status" value="1"/>
</dbReference>
<feature type="domain" description="BON" evidence="3">
    <location>
        <begin position="122"/>
        <end position="199"/>
    </location>
</feature>
<dbReference type="Pfam" id="PF00263">
    <property type="entry name" value="Secretin"/>
    <property type="match status" value="1"/>
</dbReference>
<dbReference type="PANTHER" id="PTHR30332:SF17">
    <property type="entry name" value="TYPE IV PILIATION SYSTEM PROTEIN DR_0774-RELATED"/>
    <property type="match status" value="1"/>
</dbReference>
<dbReference type="InterPro" id="IPR032789">
    <property type="entry name" value="T2SS-T3SS_pil_N"/>
</dbReference>
<dbReference type="Proteomes" id="UP000186002">
    <property type="component" value="Unassembled WGS sequence"/>
</dbReference>
<dbReference type="InterPro" id="IPR050810">
    <property type="entry name" value="Bact_Secretion_Sys_Channel"/>
</dbReference>
<dbReference type="AlphaFoldDB" id="A0A1M7A2S2"/>
<protein>
    <submittedName>
        <fullName evidence="4">Pilus assembly protein CpaC</fullName>
    </submittedName>
</protein>
<dbReference type="InterPro" id="IPR004846">
    <property type="entry name" value="T2SS/T3SS_dom"/>
</dbReference>
<evidence type="ECO:0000313" key="5">
    <source>
        <dbReference type="Proteomes" id="UP000186002"/>
    </source>
</evidence>
<evidence type="ECO:0000256" key="2">
    <source>
        <dbReference type="SAM" id="SignalP"/>
    </source>
</evidence>
<dbReference type="STRING" id="735517.SAMN05444272_0410"/>
<dbReference type="InterPro" id="IPR007055">
    <property type="entry name" value="BON_dom"/>
</dbReference>
<feature type="signal peptide" evidence="2">
    <location>
        <begin position="1"/>
        <end position="33"/>
    </location>
</feature>
<comment type="similarity">
    <text evidence="1">Belongs to the bacterial secretin family.</text>
</comment>
<dbReference type="PROSITE" id="PS50914">
    <property type="entry name" value="BON"/>
    <property type="match status" value="1"/>
</dbReference>
<sequence>MIEFFRRSVLSGNGRARLLAVVLAVAASTAFQAKAPAFADSGFPKQIHIAAGERTQGRILRVGVGRSVVIDLAEPVADVLVSNPGIADAVVRTQNRVFVLGNKLGQANLVLFASSGRELASFNLMVEADSSDLQSLIKRLLPRTRISVETLNGSVILTGSAATTADAQAAGDIATRFLGTGGAPESGTASVLNMVAVDEKDQVHLKVTVAEVERSIIKRLGVEMSGTVGIGNYTAGFNMPASYNVNTNVTSQSSLAGSFIAGNTSMAANIEALQRDGVIRTLAEPTLTAISGENANFLAGGEFPIPVGYDNETNTVTLDYKKFGVGLDFTPVVMSGGRISLKIKTEVSELSSEGAVQLSGVSVPALKIRRAESTLELPSGGTLVMAGLLKESYKQSINGVPGLMQLPVLGSLFKSRDFLREQTELVVFVTPYVVTPVAPSQIQRPDQNLMPASDAESVFLNRLNKIFRPSIDVAPQESYHGQVGFIYK</sequence>
<feature type="chain" id="PRO_5012906842" evidence="2">
    <location>
        <begin position="34"/>
        <end position="488"/>
    </location>
</feature>